<feature type="transmembrane region" description="Helical" evidence="1">
    <location>
        <begin position="167"/>
        <end position="190"/>
    </location>
</feature>
<dbReference type="SUPFAM" id="SSF56300">
    <property type="entry name" value="Metallo-dependent phosphatases"/>
    <property type="match status" value="1"/>
</dbReference>
<reference evidence="2 3" key="1">
    <citation type="submission" date="2019-04" db="EMBL/GenBank/DDBJ databases">
        <title>Three New Species of Nocardioides, Nocardioides euryhalodurans sp. nov., Nocardioides seonyuensis sp. nov. and Nocardioides eburneoflavus sp. nov. Isolated from Soil.</title>
        <authorList>
            <person name="Roh S.G."/>
            <person name="Lee C."/>
            <person name="Kim M.-K."/>
            <person name="Kim S.B."/>
        </authorList>
    </citation>
    <scope>NUCLEOTIDE SEQUENCE [LARGE SCALE GENOMIC DNA]</scope>
    <source>
        <strain evidence="2 3">MMS17-SY213</strain>
    </source>
</reference>
<evidence type="ECO:0008006" key="4">
    <source>
        <dbReference type="Google" id="ProtNLM"/>
    </source>
</evidence>
<evidence type="ECO:0000256" key="1">
    <source>
        <dbReference type="SAM" id="Phobius"/>
    </source>
</evidence>
<feature type="transmembrane region" description="Helical" evidence="1">
    <location>
        <begin position="134"/>
        <end position="155"/>
    </location>
</feature>
<evidence type="ECO:0000313" key="3">
    <source>
        <dbReference type="Proteomes" id="UP000297496"/>
    </source>
</evidence>
<name>A0A4Z1CD48_9ACTN</name>
<protein>
    <recommendedName>
        <fullName evidence="4">Metallophosphoesterase</fullName>
    </recommendedName>
</protein>
<dbReference type="Proteomes" id="UP000297496">
    <property type="component" value="Unassembled WGS sequence"/>
</dbReference>
<comment type="caution">
    <text evidence="2">The sequence shown here is derived from an EMBL/GenBank/DDBJ whole genome shotgun (WGS) entry which is preliminary data.</text>
</comment>
<keyword evidence="1" id="KW-1133">Transmembrane helix</keyword>
<dbReference type="AlphaFoldDB" id="A0A4Z1CD48"/>
<accession>A0A4Z1CD48</accession>
<keyword evidence="3" id="KW-1185">Reference proteome</keyword>
<keyword evidence="1" id="KW-0472">Membrane</keyword>
<proteinExistence type="predicted"/>
<sequence>MTPRTSDVGRVLATFAVSAMAAGVVCSPLVAERAVESVSFADHLGVVPVEVSVTHNGTSTLDTGVFGRLYWDRTGAGGFGALLRITGPPQADGDSLAAYASPGFLKTSTAFIDDPSAVARAYGEELRSRALITFWRLELVVALVGGVLLTLVLRGRPPFPGASWRRRAGICLVVGAAATASSVVTAVWLFHQWDGNAPVEDALPLPGVPGVSLSSSQSLEIAAQVRPFVEKNTRRIRERSDAYAAAVSTSLAAELADPVLTLDPRPGEQIVLAEADTQGSFVGQRVREAIYAVLRERLGDDAIAVRTISGDVTSNGTVAEASYVHAEAGTLPGTPLIVVKGDHDTATTLAQLDDEGIVNPHLDPVEVDGLRVVAGNDPTFKTLFGGTVVNDSGTTQAEIGAAVRMVVDPDLDGEVPAMVVLLHQPGSVDGYLGVDALDLVDDVDTTTSTTPREDGVPDVPPGIVNIGHLHDSSSPVVLWNTDTDDVTWTVVNQLGTAGGVEENPTFNRFSTPFSTPLKDLSVQLQYVDVATGLQTGYVELTAGPSGTVTVSGRTDLGLPLVGR</sequence>
<dbReference type="EMBL" id="SRRO01000001">
    <property type="protein sequence ID" value="TGN65726.1"/>
    <property type="molecule type" value="Genomic_DNA"/>
</dbReference>
<dbReference type="InterPro" id="IPR029052">
    <property type="entry name" value="Metallo-depent_PP-like"/>
</dbReference>
<dbReference type="RefSeq" id="WP_135840219.1">
    <property type="nucleotide sequence ID" value="NZ_SRRO01000001.1"/>
</dbReference>
<organism evidence="2 3">
    <name type="scientific">Nocardioides eburneiflavus</name>
    <dbReference type="NCBI Taxonomy" id="2518372"/>
    <lineage>
        <taxon>Bacteria</taxon>
        <taxon>Bacillati</taxon>
        <taxon>Actinomycetota</taxon>
        <taxon>Actinomycetes</taxon>
        <taxon>Propionibacteriales</taxon>
        <taxon>Nocardioidaceae</taxon>
        <taxon>Nocardioides</taxon>
    </lineage>
</organism>
<gene>
    <name evidence="2" type="ORF">EXE59_18515</name>
</gene>
<dbReference type="OrthoDB" id="5241348at2"/>
<evidence type="ECO:0000313" key="2">
    <source>
        <dbReference type="EMBL" id="TGN65726.1"/>
    </source>
</evidence>
<keyword evidence="1" id="KW-0812">Transmembrane</keyword>